<dbReference type="EMBL" id="LR743594">
    <property type="protein sequence ID" value="CAA2624109.1"/>
    <property type="molecule type" value="Genomic_DNA"/>
</dbReference>
<gene>
    <name evidence="2" type="ORF">SI7747_07009992</name>
    <name evidence="3" type="ORF">SI8410_07010766</name>
</gene>
<feature type="compositionally biased region" description="Polar residues" evidence="1">
    <location>
        <begin position="53"/>
        <end position="70"/>
    </location>
</feature>
<reference evidence="2" key="1">
    <citation type="submission" date="2019-12" db="EMBL/GenBank/DDBJ databases">
        <authorList>
            <person name="Scholz U."/>
            <person name="Mascher M."/>
            <person name="Fiebig A."/>
        </authorList>
    </citation>
    <scope>NUCLEOTIDE SEQUENCE</scope>
</reference>
<keyword evidence="4" id="KW-1185">Reference proteome</keyword>
<sequence>MSISSGRTPSGSSHRNWCSRWPSIDWTMLIPSCVPGQTRRPAPKGSSRKSCPLASTSSSENLSGRNTRGSFHTAGSRAMAQTLTRTLEPLGTS</sequence>
<dbReference type="OrthoDB" id="1998670at2759"/>
<evidence type="ECO:0000313" key="4">
    <source>
        <dbReference type="Proteomes" id="UP000663760"/>
    </source>
</evidence>
<evidence type="ECO:0000313" key="2">
    <source>
        <dbReference type="EMBL" id="CAA2624109.1"/>
    </source>
</evidence>
<proteinExistence type="predicted"/>
<dbReference type="Proteomes" id="UP000663760">
    <property type="component" value="Chromosome 7"/>
</dbReference>
<protein>
    <submittedName>
        <fullName evidence="2">Uncharacterized protein</fullName>
    </submittedName>
</protein>
<accession>A0A7I8J0F5</accession>
<name>A0A7I8J0F5_SPIIN</name>
<feature type="region of interest" description="Disordered" evidence="1">
    <location>
        <begin position="33"/>
        <end position="79"/>
    </location>
</feature>
<evidence type="ECO:0000256" key="1">
    <source>
        <dbReference type="SAM" id="MobiDB-lite"/>
    </source>
</evidence>
<evidence type="ECO:0000313" key="3">
    <source>
        <dbReference type="EMBL" id="CAA7400096.1"/>
    </source>
</evidence>
<organism evidence="2">
    <name type="scientific">Spirodela intermedia</name>
    <name type="common">Intermediate duckweed</name>
    <dbReference type="NCBI Taxonomy" id="51605"/>
    <lineage>
        <taxon>Eukaryota</taxon>
        <taxon>Viridiplantae</taxon>
        <taxon>Streptophyta</taxon>
        <taxon>Embryophyta</taxon>
        <taxon>Tracheophyta</taxon>
        <taxon>Spermatophyta</taxon>
        <taxon>Magnoliopsida</taxon>
        <taxon>Liliopsida</taxon>
        <taxon>Araceae</taxon>
        <taxon>Lemnoideae</taxon>
        <taxon>Spirodela</taxon>
    </lineage>
</organism>
<dbReference type="AlphaFoldDB" id="A0A7I8J0F5"/>
<dbReference type="EMBL" id="LR746270">
    <property type="protein sequence ID" value="CAA7400096.1"/>
    <property type="molecule type" value="Genomic_DNA"/>
</dbReference>